<protein>
    <submittedName>
        <fullName evidence="1">Uncharacterized protein</fullName>
    </submittedName>
</protein>
<proteinExistence type="predicted"/>
<gene>
    <name evidence="1" type="ORF">A2W05_00160</name>
</gene>
<dbReference type="AlphaFoldDB" id="A0A1F7RPB4"/>
<reference evidence="1 2" key="1">
    <citation type="journal article" date="2016" name="Nat. Commun.">
        <title>Thousands of microbial genomes shed light on interconnected biogeochemical processes in an aquifer system.</title>
        <authorList>
            <person name="Anantharaman K."/>
            <person name="Brown C.T."/>
            <person name="Hug L.A."/>
            <person name="Sharon I."/>
            <person name="Castelle C.J."/>
            <person name="Probst A.J."/>
            <person name="Thomas B.C."/>
            <person name="Singh A."/>
            <person name="Wilkins M.J."/>
            <person name="Karaoz U."/>
            <person name="Brodie E.L."/>
            <person name="Williams K.H."/>
            <person name="Hubbard S.S."/>
            <person name="Banfield J.F."/>
        </authorList>
    </citation>
    <scope>NUCLEOTIDE SEQUENCE [LARGE SCALE GENOMIC DNA]</scope>
</reference>
<accession>A0A1F7RPB4</accession>
<evidence type="ECO:0000313" key="1">
    <source>
        <dbReference type="EMBL" id="OGL43150.1"/>
    </source>
</evidence>
<dbReference type="Proteomes" id="UP000178797">
    <property type="component" value="Unassembled WGS sequence"/>
</dbReference>
<sequence>MERRNIFHKFSGFNFREKACQPSNLKAIYLNKNLKKYKPEKNKSQQINVHQINLHKEIIAAK</sequence>
<evidence type="ECO:0000313" key="2">
    <source>
        <dbReference type="Proteomes" id="UP000178797"/>
    </source>
</evidence>
<comment type="caution">
    <text evidence="1">The sequence shown here is derived from an EMBL/GenBank/DDBJ whole genome shotgun (WGS) entry which is preliminary data.</text>
</comment>
<dbReference type="EMBL" id="MGDE01000238">
    <property type="protein sequence ID" value="OGL43150.1"/>
    <property type="molecule type" value="Genomic_DNA"/>
</dbReference>
<organism evidence="1 2">
    <name type="scientific">Candidatus Schekmanbacteria bacterium RBG_16_38_10</name>
    <dbReference type="NCBI Taxonomy" id="1817879"/>
    <lineage>
        <taxon>Bacteria</taxon>
        <taxon>Candidatus Schekmaniibacteriota</taxon>
    </lineage>
</organism>
<name>A0A1F7RPB4_9BACT</name>